<dbReference type="Proteomes" id="UP000217005">
    <property type="component" value="Unassembled WGS sequence"/>
</dbReference>
<protein>
    <submittedName>
        <fullName evidence="1">Uncharacterized protein</fullName>
    </submittedName>
</protein>
<dbReference type="OrthoDB" id="8642133at2"/>
<dbReference type="EMBL" id="NEVL01000002">
    <property type="protein sequence ID" value="OZI38997.1"/>
    <property type="molecule type" value="Genomic_DNA"/>
</dbReference>
<gene>
    <name evidence="1" type="ORF">CEG14_05530</name>
</gene>
<accession>A0A261SPR1</accession>
<organism evidence="1 2">
    <name type="scientific">Bordetella genomosp. 1</name>
    <dbReference type="NCBI Taxonomy" id="1395607"/>
    <lineage>
        <taxon>Bacteria</taxon>
        <taxon>Pseudomonadati</taxon>
        <taxon>Pseudomonadota</taxon>
        <taxon>Betaproteobacteria</taxon>
        <taxon>Burkholderiales</taxon>
        <taxon>Alcaligenaceae</taxon>
        <taxon>Bordetella</taxon>
    </lineage>
</organism>
<comment type="caution">
    <text evidence="1">The sequence shown here is derived from an EMBL/GenBank/DDBJ whole genome shotgun (WGS) entry which is preliminary data.</text>
</comment>
<dbReference type="AlphaFoldDB" id="A0A261SPR1"/>
<evidence type="ECO:0000313" key="2">
    <source>
        <dbReference type="Proteomes" id="UP000217005"/>
    </source>
</evidence>
<dbReference type="RefSeq" id="WP_094825373.1">
    <property type="nucleotide sequence ID" value="NZ_NEVL01000002.1"/>
</dbReference>
<proteinExistence type="predicted"/>
<name>A0A261SPR1_9BORD</name>
<sequence length="164" mass="17793">MTTNSNHPAIPAGEQDEQPELAVWYGSMPESNGKHNWTAMLYRKGDGLMGGVTLTLDRSEYPDRVRYEADRARFLIGELPNEPFILDYDGDLRSEPHCPPPVAAPAAGDAREVDPLQGAANWLVQAHSQPCPTVLSACLMIGYNRAQRLYDAAIAAEQGEGGAA</sequence>
<reference evidence="1 2" key="1">
    <citation type="submission" date="2017-05" db="EMBL/GenBank/DDBJ databases">
        <title>Complete and WGS of Bordetella genogroups.</title>
        <authorList>
            <person name="Spilker T."/>
            <person name="LiPuma J."/>
        </authorList>
    </citation>
    <scope>NUCLEOTIDE SEQUENCE [LARGE SCALE GENOMIC DNA]</scope>
    <source>
        <strain evidence="1 2">AU17610</strain>
    </source>
</reference>
<evidence type="ECO:0000313" key="1">
    <source>
        <dbReference type="EMBL" id="OZI38997.1"/>
    </source>
</evidence>